<gene>
    <name evidence="2" type="ORF">UFOVP229_21</name>
</gene>
<keyword evidence="1" id="KW-0472">Membrane</keyword>
<protein>
    <submittedName>
        <fullName evidence="2">Uncharacterized protein</fullName>
    </submittedName>
</protein>
<feature type="transmembrane region" description="Helical" evidence="1">
    <location>
        <begin position="37"/>
        <end position="58"/>
    </location>
</feature>
<name>A0A6J7WQP0_9CAUD</name>
<keyword evidence="1" id="KW-1133">Transmembrane helix</keyword>
<proteinExistence type="predicted"/>
<keyword evidence="1" id="KW-0812">Transmembrane</keyword>
<evidence type="ECO:0000313" key="2">
    <source>
        <dbReference type="EMBL" id="CAB5219032.1"/>
    </source>
</evidence>
<sequence length="59" mass="6545">MLFTIGVGFIVAGWWLAWYWGDWKDLDSNWFDRVGGGLFGVGVGMCGASLIMAALRYLP</sequence>
<reference evidence="2" key="1">
    <citation type="submission" date="2020-05" db="EMBL/GenBank/DDBJ databases">
        <authorList>
            <person name="Chiriac C."/>
            <person name="Salcher M."/>
            <person name="Ghai R."/>
            <person name="Kavagutti S V."/>
        </authorList>
    </citation>
    <scope>NUCLEOTIDE SEQUENCE</scope>
</reference>
<dbReference type="EMBL" id="LR798271">
    <property type="protein sequence ID" value="CAB5219032.1"/>
    <property type="molecule type" value="Genomic_DNA"/>
</dbReference>
<organism evidence="2">
    <name type="scientific">uncultured Caudovirales phage</name>
    <dbReference type="NCBI Taxonomy" id="2100421"/>
    <lineage>
        <taxon>Viruses</taxon>
        <taxon>Duplodnaviria</taxon>
        <taxon>Heunggongvirae</taxon>
        <taxon>Uroviricota</taxon>
        <taxon>Caudoviricetes</taxon>
        <taxon>Peduoviridae</taxon>
        <taxon>Maltschvirus</taxon>
        <taxon>Maltschvirus maltsch</taxon>
    </lineage>
</organism>
<evidence type="ECO:0000256" key="1">
    <source>
        <dbReference type="SAM" id="Phobius"/>
    </source>
</evidence>
<accession>A0A6J7WQP0</accession>